<feature type="compositionally biased region" description="Basic and acidic residues" evidence="1">
    <location>
        <begin position="1"/>
        <end position="23"/>
    </location>
</feature>
<feature type="region of interest" description="Disordered" evidence="1">
    <location>
        <begin position="1"/>
        <end position="73"/>
    </location>
</feature>
<keyword evidence="3" id="KW-1185">Reference proteome</keyword>
<feature type="compositionally biased region" description="Polar residues" evidence="1">
    <location>
        <begin position="50"/>
        <end position="59"/>
    </location>
</feature>
<dbReference type="OrthoDB" id="10052172at2759"/>
<protein>
    <recommendedName>
        <fullName evidence="4">Hypervirulence associated protein TUDOR domain-containing protein</fullName>
    </recommendedName>
</protein>
<evidence type="ECO:0000256" key="1">
    <source>
        <dbReference type="SAM" id="MobiDB-lite"/>
    </source>
</evidence>
<reference evidence="2 3" key="1">
    <citation type="journal article" date="2017" name="Mol. Ecol.">
        <title>Comparative and population genomic landscape of Phellinus noxius: A hypervariable fungus causing root rot in trees.</title>
        <authorList>
            <person name="Chung C.L."/>
            <person name="Lee T.J."/>
            <person name="Akiba M."/>
            <person name="Lee H.H."/>
            <person name="Kuo T.H."/>
            <person name="Liu D."/>
            <person name="Ke H.M."/>
            <person name="Yokoi T."/>
            <person name="Roa M.B."/>
            <person name="Lu M.J."/>
            <person name="Chang Y.Y."/>
            <person name="Ann P.J."/>
            <person name="Tsai J.N."/>
            <person name="Chen C.Y."/>
            <person name="Tzean S.S."/>
            <person name="Ota Y."/>
            <person name="Hattori T."/>
            <person name="Sahashi N."/>
            <person name="Liou R.F."/>
            <person name="Kikuchi T."/>
            <person name="Tsai I.J."/>
        </authorList>
    </citation>
    <scope>NUCLEOTIDE SEQUENCE [LARGE SCALE GENOMIC DNA]</scope>
    <source>
        <strain evidence="2 3">FFPRI411160</strain>
    </source>
</reference>
<dbReference type="AlphaFoldDB" id="A0A286UXG2"/>
<name>A0A286UXG2_9AGAM</name>
<feature type="compositionally biased region" description="Basic and acidic residues" evidence="1">
    <location>
        <begin position="34"/>
        <end position="48"/>
    </location>
</feature>
<evidence type="ECO:0000313" key="3">
    <source>
        <dbReference type="Proteomes" id="UP000217199"/>
    </source>
</evidence>
<sequence>MSDIKEGDKIQYAPYHKEADPKNAKSQTTGEVTHVNEKPRKNNPEHKTYTVLNDNTGKESTYGERSITEKLEE</sequence>
<accession>A0A286UXG2</accession>
<evidence type="ECO:0000313" key="2">
    <source>
        <dbReference type="EMBL" id="PAV24289.1"/>
    </source>
</evidence>
<organism evidence="2 3">
    <name type="scientific">Pyrrhoderma noxium</name>
    <dbReference type="NCBI Taxonomy" id="2282107"/>
    <lineage>
        <taxon>Eukaryota</taxon>
        <taxon>Fungi</taxon>
        <taxon>Dikarya</taxon>
        <taxon>Basidiomycota</taxon>
        <taxon>Agaricomycotina</taxon>
        <taxon>Agaricomycetes</taxon>
        <taxon>Hymenochaetales</taxon>
        <taxon>Hymenochaetaceae</taxon>
        <taxon>Pyrrhoderma</taxon>
    </lineage>
</organism>
<gene>
    <name evidence="2" type="ORF">PNOK_0135700</name>
</gene>
<dbReference type="EMBL" id="NBII01000001">
    <property type="protein sequence ID" value="PAV24289.1"/>
    <property type="molecule type" value="Genomic_DNA"/>
</dbReference>
<evidence type="ECO:0008006" key="4">
    <source>
        <dbReference type="Google" id="ProtNLM"/>
    </source>
</evidence>
<dbReference type="InParanoid" id="A0A286UXG2"/>
<dbReference type="Proteomes" id="UP000217199">
    <property type="component" value="Unassembled WGS sequence"/>
</dbReference>
<proteinExistence type="predicted"/>
<comment type="caution">
    <text evidence="2">The sequence shown here is derived from an EMBL/GenBank/DDBJ whole genome shotgun (WGS) entry which is preliminary data.</text>
</comment>